<evidence type="ECO:0000313" key="5">
    <source>
        <dbReference type="EMBL" id="KKN11158.1"/>
    </source>
</evidence>
<evidence type="ECO:0000256" key="2">
    <source>
        <dbReference type="ARBA" id="ARBA00023125"/>
    </source>
</evidence>
<name>A0A0F9R0X7_9ZZZZ</name>
<evidence type="ECO:0000256" key="3">
    <source>
        <dbReference type="ARBA" id="ARBA00023163"/>
    </source>
</evidence>
<dbReference type="PROSITE" id="PS51118">
    <property type="entry name" value="HTH_HXLR"/>
    <property type="match status" value="1"/>
</dbReference>
<protein>
    <recommendedName>
        <fullName evidence="4">HTH hxlR-type domain-containing protein</fullName>
    </recommendedName>
</protein>
<dbReference type="InterPro" id="IPR036388">
    <property type="entry name" value="WH-like_DNA-bd_sf"/>
</dbReference>
<dbReference type="Gene3D" id="1.10.10.10">
    <property type="entry name" value="Winged helix-like DNA-binding domain superfamily/Winged helix DNA-binding domain"/>
    <property type="match status" value="1"/>
</dbReference>
<dbReference type="PANTHER" id="PTHR33204:SF18">
    <property type="entry name" value="TRANSCRIPTIONAL REGULATORY PROTEIN"/>
    <property type="match status" value="1"/>
</dbReference>
<sequence length="106" mass="12248">MFVSECYAENVIVLLSKKWSLTVLAHLHEKKVLRFNELIRNIGIISPKSLSQRLKELISMGIVAKQQYNEIPPRVEYSLTESGKDLTTIFKDLEAWGKKWGKKSRT</sequence>
<evidence type="ECO:0000259" key="4">
    <source>
        <dbReference type="PROSITE" id="PS51118"/>
    </source>
</evidence>
<organism evidence="5">
    <name type="scientific">marine sediment metagenome</name>
    <dbReference type="NCBI Taxonomy" id="412755"/>
    <lineage>
        <taxon>unclassified sequences</taxon>
        <taxon>metagenomes</taxon>
        <taxon>ecological metagenomes</taxon>
    </lineage>
</organism>
<proteinExistence type="predicted"/>
<feature type="domain" description="HTH hxlR-type" evidence="4">
    <location>
        <begin position="6"/>
        <end position="105"/>
    </location>
</feature>
<dbReference type="Pfam" id="PF01638">
    <property type="entry name" value="HxlR"/>
    <property type="match status" value="1"/>
</dbReference>
<dbReference type="GO" id="GO:0003677">
    <property type="term" value="F:DNA binding"/>
    <property type="evidence" value="ECO:0007669"/>
    <property type="project" value="UniProtKB-KW"/>
</dbReference>
<keyword evidence="1" id="KW-0805">Transcription regulation</keyword>
<dbReference type="SUPFAM" id="SSF46785">
    <property type="entry name" value="Winged helix' DNA-binding domain"/>
    <property type="match status" value="1"/>
</dbReference>
<dbReference type="InterPro" id="IPR002577">
    <property type="entry name" value="HTH_HxlR"/>
</dbReference>
<keyword evidence="2" id="KW-0238">DNA-binding</keyword>
<dbReference type="EMBL" id="LAZR01004167">
    <property type="protein sequence ID" value="KKN11158.1"/>
    <property type="molecule type" value="Genomic_DNA"/>
</dbReference>
<evidence type="ECO:0000256" key="1">
    <source>
        <dbReference type="ARBA" id="ARBA00023015"/>
    </source>
</evidence>
<accession>A0A0F9R0X7</accession>
<comment type="caution">
    <text evidence="5">The sequence shown here is derived from an EMBL/GenBank/DDBJ whole genome shotgun (WGS) entry which is preliminary data.</text>
</comment>
<keyword evidence="3" id="KW-0804">Transcription</keyword>
<dbReference type="InterPro" id="IPR036390">
    <property type="entry name" value="WH_DNA-bd_sf"/>
</dbReference>
<gene>
    <name evidence="5" type="ORF">LCGC14_1029380</name>
</gene>
<dbReference type="AlphaFoldDB" id="A0A0F9R0X7"/>
<dbReference type="PANTHER" id="PTHR33204">
    <property type="entry name" value="TRANSCRIPTIONAL REGULATOR, MARR FAMILY"/>
    <property type="match status" value="1"/>
</dbReference>
<reference evidence="5" key="1">
    <citation type="journal article" date="2015" name="Nature">
        <title>Complex archaea that bridge the gap between prokaryotes and eukaryotes.</title>
        <authorList>
            <person name="Spang A."/>
            <person name="Saw J.H."/>
            <person name="Jorgensen S.L."/>
            <person name="Zaremba-Niedzwiedzka K."/>
            <person name="Martijn J."/>
            <person name="Lind A.E."/>
            <person name="van Eijk R."/>
            <person name="Schleper C."/>
            <person name="Guy L."/>
            <person name="Ettema T.J."/>
        </authorList>
    </citation>
    <scope>NUCLEOTIDE SEQUENCE</scope>
</reference>